<sequence length="40" mass="4669">MNDLIHKNEIIVRKTLLSKPNFMFLSSKDRSSYLSTNVLD</sequence>
<name>A0A0C1VJD4_9ENTR</name>
<comment type="caution">
    <text evidence="1">The sequence shown here is derived from an EMBL/GenBank/DDBJ whole genome shotgun (WGS) entry which is preliminary data.</text>
</comment>
<evidence type="ECO:0000313" key="1">
    <source>
        <dbReference type="EMBL" id="KIE63955.1"/>
    </source>
</evidence>
<dbReference type="Proteomes" id="UP000054529">
    <property type="component" value="Unassembled WGS sequence"/>
</dbReference>
<dbReference type="AlphaFoldDB" id="A0A0C1VJD4"/>
<protein>
    <submittedName>
        <fullName evidence="1">Uncharacterized protein</fullName>
    </submittedName>
</protein>
<accession>A0A0C1VJD4</accession>
<dbReference type="EMBL" id="AWXV01000004">
    <property type="protein sequence ID" value="KIE63955.1"/>
    <property type="molecule type" value="Genomic_DNA"/>
</dbReference>
<proteinExistence type="predicted"/>
<reference evidence="1 2" key="1">
    <citation type="journal article" date="2014" name="G3 (Bethesda)">
        <title>Genome sequence of Candidatus Riesia pediculischaeffi, endosymbiont of chimpanzee lice, and genomic comparison of recently acquired endosymbionts from human and chimpanzee lice.</title>
        <authorList>
            <person name="Boyd B.M."/>
            <person name="Allen J.M."/>
            <person name="de Crecy-Lagard V."/>
            <person name="Reed D.L."/>
        </authorList>
    </citation>
    <scope>NUCLEOTIDE SEQUENCE [LARGE SCALE GENOMIC DNA]</scope>
    <source>
        <strain evidence="1 2">PTSU</strain>
    </source>
</reference>
<gene>
    <name evidence="1" type="ORF">P689_122124</name>
</gene>
<dbReference type="HOGENOM" id="CLU_3286639_0_0_6"/>
<organism evidence="1 2">
    <name type="scientific">Candidatus Riesia pediculischaeffi PTSU</name>
    <dbReference type="NCBI Taxonomy" id="1401651"/>
    <lineage>
        <taxon>Bacteria</taxon>
        <taxon>Pseudomonadati</taxon>
        <taxon>Pseudomonadota</taxon>
        <taxon>Gammaproteobacteria</taxon>
        <taxon>Enterobacterales</taxon>
        <taxon>Enterobacteriaceae</taxon>
        <taxon>Candidatus Riesia</taxon>
    </lineage>
</organism>
<evidence type="ECO:0000313" key="2">
    <source>
        <dbReference type="Proteomes" id="UP000054529"/>
    </source>
</evidence>